<gene>
    <name evidence="1" type="ORF">SAMN05216269_1229</name>
</gene>
<accession>A0A1M7PSF1</accession>
<reference evidence="2" key="1">
    <citation type="submission" date="2016-11" db="EMBL/GenBank/DDBJ databases">
        <authorList>
            <person name="Varghese N."/>
            <person name="Submissions S."/>
        </authorList>
    </citation>
    <scope>NUCLEOTIDE SEQUENCE [LARGE SCALE GENOMIC DNA]</scope>
    <source>
        <strain evidence="2">CGMCC 1.2749</strain>
    </source>
</reference>
<organism evidence="1 2">
    <name type="scientific">Flavobacterium xinjiangense</name>
    <dbReference type="NCBI Taxonomy" id="178356"/>
    <lineage>
        <taxon>Bacteria</taxon>
        <taxon>Pseudomonadati</taxon>
        <taxon>Bacteroidota</taxon>
        <taxon>Flavobacteriia</taxon>
        <taxon>Flavobacteriales</taxon>
        <taxon>Flavobacteriaceae</taxon>
        <taxon>Flavobacterium</taxon>
    </lineage>
</organism>
<dbReference type="RefSeq" id="WP_073211660.1">
    <property type="nucleotide sequence ID" value="NZ_FRCL01000022.1"/>
</dbReference>
<sequence length="137" mass="16409">MKEKSTHEEIYEKLSSLFNLKFKAQLKDSPIEFDNFLLVKNVVLENENYVILFRKEKEILKFRNRDEFLSSFISFIDIKINQFEEEFKDLQKFESMSMGIKYNENEVYMRHESIGHGTTKLNQIREKLVNANKPSSK</sequence>
<evidence type="ECO:0000313" key="2">
    <source>
        <dbReference type="Proteomes" id="UP000184092"/>
    </source>
</evidence>
<dbReference type="OrthoDB" id="1441679at2"/>
<dbReference type="EMBL" id="FRCL01000022">
    <property type="protein sequence ID" value="SHN20379.1"/>
    <property type="molecule type" value="Genomic_DNA"/>
</dbReference>
<keyword evidence="2" id="KW-1185">Reference proteome</keyword>
<evidence type="ECO:0000313" key="1">
    <source>
        <dbReference type="EMBL" id="SHN20379.1"/>
    </source>
</evidence>
<protein>
    <submittedName>
        <fullName evidence="1">Uncharacterized protein</fullName>
    </submittedName>
</protein>
<dbReference type="AlphaFoldDB" id="A0A1M7PSF1"/>
<name>A0A1M7PSF1_9FLAO</name>
<proteinExistence type="predicted"/>
<dbReference type="Proteomes" id="UP000184092">
    <property type="component" value="Unassembled WGS sequence"/>
</dbReference>